<dbReference type="PROSITE" id="PS51387">
    <property type="entry name" value="FAD_PCMH"/>
    <property type="match status" value="1"/>
</dbReference>
<dbReference type="Gene3D" id="3.30.465.10">
    <property type="match status" value="1"/>
</dbReference>
<dbReference type="InterPro" id="IPR036318">
    <property type="entry name" value="FAD-bd_PCMH-like_sf"/>
</dbReference>
<dbReference type="SUPFAM" id="SSF56176">
    <property type="entry name" value="FAD-binding/transporter-associated domain-like"/>
    <property type="match status" value="1"/>
</dbReference>
<dbReference type="SUPFAM" id="SSF55103">
    <property type="entry name" value="FAD-linked oxidases, C-terminal domain"/>
    <property type="match status" value="1"/>
</dbReference>
<evidence type="ECO:0000256" key="2">
    <source>
        <dbReference type="ARBA" id="ARBA00022827"/>
    </source>
</evidence>
<evidence type="ECO:0000313" key="4">
    <source>
        <dbReference type="EMBL" id="SDK47417.1"/>
    </source>
</evidence>
<proteinExistence type="predicted"/>
<dbReference type="PANTHER" id="PTHR11748:SF103">
    <property type="entry name" value="GLYCOLATE OXIDASE SUBUNIT GLCE"/>
    <property type="match status" value="1"/>
</dbReference>
<dbReference type="InterPro" id="IPR016164">
    <property type="entry name" value="FAD-linked_Oxase-like_C"/>
</dbReference>
<keyword evidence="1" id="KW-0285">Flavoprotein</keyword>
<gene>
    <name evidence="4" type="ORF">SAMN04488026_104225</name>
</gene>
<organism evidence="4 5">
    <name type="scientific">Aliiruegeria lutimaris</name>
    <dbReference type="NCBI Taxonomy" id="571298"/>
    <lineage>
        <taxon>Bacteria</taxon>
        <taxon>Pseudomonadati</taxon>
        <taxon>Pseudomonadota</taxon>
        <taxon>Alphaproteobacteria</taxon>
        <taxon>Rhodobacterales</taxon>
        <taxon>Roseobacteraceae</taxon>
        <taxon>Aliiruegeria</taxon>
    </lineage>
</organism>
<dbReference type="EMBL" id="FNEK01000042">
    <property type="protein sequence ID" value="SDK47417.1"/>
    <property type="molecule type" value="Genomic_DNA"/>
</dbReference>
<sequence>MGTVDDRVWREMLRPESEAELAEAVRSAEGPLAVCGGGTRPMGRLVAGQALTVWGMSGITLYEPGALTLVAKAGTPVETVDEALRAEGQRLAFEPMDHRVLLGTDGVPTLGGVVAANVSGPRRIQAGACRDSLLGVRFVDGNGTVLKNGGRVMKNVTGYDLVKLMAGSFGTLGVLSEVSFKVLPAPETAACLRLEGLEVARAVDAMSLALGSPFEVTGAAYLPAEGGKEATTLIRIEGFDASVAYRTDRLREVLESFGELSVVTDPEEVALIWRDVRDVTRLSAGDGVVWRISVKPTDAPAVIAALPDADFQLDWGGGLIWARLDTQFDLRAALRGIAGHATLVRAPLERRACGGIFAPQSAPLAALAEGLRARFDPRGILNPGLML</sequence>
<dbReference type="InterPro" id="IPR016169">
    <property type="entry name" value="FAD-bd_PCMH_sub2"/>
</dbReference>
<evidence type="ECO:0000259" key="3">
    <source>
        <dbReference type="PROSITE" id="PS51387"/>
    </source>
</evidence>
<feature type="domain" description="FAD-binding PCMH-type" evidence="3">
    <location>
        <begin position="1"/>
        <end position="185"/>
    </location>
</feature>
<name>A0A1G9C6V7_9RHOB</name>
<evidence type="ECO:0000256" key="1">
    <source>
        <dbReference type="ARBA" id="ARBA00022630"/>
    </source>
</evidence>
<dbReference type="InterPro" id="IPR016166">
    <property type="entry name" value="FAD-bd_PCMH"/>
</dbReference>
<dbReference type="GO" id="GO:0003824">
    <property type="term" value="F:catalytic activity"/>
    <property type="evidence" value="ECO:0007669"/>
    <property type="project" value="InterPro"/>
</dbReference>
<keyword evidence="5" id="KW-1185">Reference proteome</keyword>
<reference evidence="4 5" key="1">
    <citation type="submission" date="2016-10" db="EMBL/GenBank/DDBJ databases">
        <authorList>
            <person name="de Groot N.N."/>
        </authorList>
    </citation>
    <scope>NUCLEOTIDE SEQUENCE [LARGE SCALE GENOMIC DNA]</scope>
    <source>
        <strain evidence="4 5">DSM 25294</strain>
    </source>
</reference>
<dbReference type="Proteomes" id="UP000199382">
    <property type="component" value="Unassembled WGS sequence"/>
</dbReference>
<evidence type="ECO:0000313" key="5">
    <source>
        <dbReference type="Proteomes" id="UP000199382"/>
    </source>
</evidence>
<dbReference type="PANTHER" id="PTHR11748">
    <property type="entry name" value="D-LACTATE DEHYDROGENASE"/>
    <property type="match status" value="1"/>
</dbReference>
<protein>
    <submittedName>
        <fullName evidence="4">Glycolate oxidase FAD binding subunit</fullName>
    </submittedName>
</protein>
<accession>A0A1G9C6V7</accession>
<dbReference type="Pfam" id="PF01565">
    <property type="entry name" value="FAD_binding_4"/>
    <property type="match status" value="1"/>
</dbReference>
<dbReference type="GO" id="GO:0071949">
    <property type="term" value="F:FAD binding"/>
    <property type="evidence" value="ECO:0007669"/>
    <property type="project" value="InterPro"/>
</dbReference>
<dbReference type="STRING" id="571298.SAMN04488026_104225"/>
<dbReference type="InterPro" id="IPR006094">
    <property type="entry name" value="Oxid_FAD_bind_N"/>
</dbReference>
<dbReference type="AlphaFoldDB" id="A0A1G9C6V7"/>
<keyword evidence="2" id="KW-0274">FAD</keyword>